<dbReference type="PROSITE" id="PS01286">
    <property type="entry name" value="FA58C_2"/>
    <property type="match status" value="1"/>
</dbReference>
<evidence type="ECO:0000259" key="5">
    <source>
        <dbReference type="PROSITE" id="PS50948"/>
    </source>
</evidence>
<dbReference type="InterPro" id="IPR008979">
    <property type="entry name" value="Galactose-bd-like_sf"/>
</dbReference>
<dbReference type="SUPFAM" id="SSF49785">
    <property type="entry name" value="Galactose-binding domain-like"/>
    <property type="match status" value="2"/>
</dbReference>
<dbReference type="Gene3D" id="3.50.4.10">
    <property type="entry name" value="Hepatocyte Growth Factor"/>
    <property type="match status" value="1"/>
</dbReference>
<dbReference type="Pfam" id="PF00024">
    <property type="entry name" value="PAN_1"/>
    <property type="match status" value="2"/>
</dbReference>
<keyword evidence="1" id="KW-1015">Disulfide bond</keyword>
<feature type="disulfide bond" evidence="1">
    <location>
        <begin position="114"/>
        <end position="131"/>
    </location>
</feature>
<dbReference type="Gene3D" id="2.10.25.10">
    <property type="entry name" value="Laminin"/>
    <property type="match status" value="2"/>
</dbReference>
<comment type="caution">
    <text evidence="6">The sequence shown here is derived from an EMBL/GenBank/DDBJ whole genome shotgun (WGS) entry which is preliminary data.</text>
</comment>
<dbReference type="CDD" id="cd00054">
    <property type="entry name" value="EGF_CA"/>
    <property type="match status" value="2"/>
</dbReference>
<feature type="disulfide bond" evidence="1">
    <location>
        <begin position="390"/>
        <end position="407"/>
    </location>
</feature>
<feature type="disulfide bond" evidence="1">
    <location>
        <begin position="409"/>
        <end position="418"/>
    </location>
</feature>
<comment type="caution">
    <text evidence="1">Lacks conserved residue(s) required for the propagation of feature annotation.</text>
</comment>
<dbReference type="PROSITE" id="PS50948">
    <property type="entry name" value="PAN"/>
    <property type="match status" value="1"/>
</dbReference>
<feature type="chain" id="PRO_5017956323" description="EGF-like repeat and discoidin I-like domain-containing protein 3" evidence="2">
    <location>
        <begin position="23"/>
        <end position="574"/>
    </location>
</feature>
<feature type="domain" description="EGF-like" evidence="4">
    <location>
        <begin position="105"/>
        <end position="143"/>
    </location>
</feature>
<proteinExistence type="predicted"/>
<feature type="domain" description="Apple" evidence="5">
    <location>
        <begin position="27"/>
        <end position="103"/>
    </location>
</feature>
<feature type="signal peptide" evidence="2">
    <location>
        <begin position="1"/>
        <end position="22"/>
    </location>
</feature>
<dbReference type="EMBL" id="RCHS01003423">
    <property type="protein sequence ID" value="RMX42104.1"/>
    <property type="molecule type" value="Genomic_DNA"/>
</dbReference>
<dbReference type="SUPFAM" id="SSF57414">
    <property type="entry name" value="Hairpin loop containing domain-like"/>
    <property type="match status" value="2"/>
</dbReference>
<evidence type="ECO:0000259" key="3">
    <source>
        <dbReference type="PROSITE" id="PS50022"/>
    </source>
</evidence>
<feature type="domain" description="EGF-like" evidence="4">
    <location>
        <begin position="381"/>
        <end position="419"/>
    </location>
</feature>
<dbReference type="InterPro" id="IPR000742">
    <property type="entry name" value="EGF"/>
</dbReference>
<protein>
    <recommendedName>
        <fullName evidence="8">EGF-like repeat and discoidin I-like domain-containing protein 3</fullName>
    </recommendedName>
</protein>
<dbReference type="Pfam" id="PF00008">
    <property type="entry name" value="EGF"/>
    <property type="match status" value="2"/>
</dbReference>
<gene>
    <name evidence="6" type="ORF">pdam_00001270</name>
</gene>
<dbReference type="SMART" id="SM00473">
    <property type="entry name" value="PAN_AP"/>
    <property type="match status" value="2"/>
</dbReference>
<keyword evidence="1" id="KW-0245">EGF-like domain</keyword>
<sequence>MALEENCFVLYCICLFLRTIFAGEQYCRTMQSVSNRALEGHVIAVLVTSSVEKCQAKCERHPDCYSTNYLFSTKSCELNKGTRLSHPENLLPRENAVHFDNLYRLYHACVHPPCQNGGKCVLRTKNPGYECQCPSKYSGNSCQDCDGDALGIYDKLRSFTISASSSEPDSPPASGRIYKPGGWRALRNDSDPYLEIRFSVVKLITAVATQGWRDANDLVPDCWVKQYFLEYSEDEKTWMKHKDGASRRVGILGMTLSSLLVEILPLFQGHSIFSDVKNKTWITCILLILFQPVAGQTGKTGCQDVHSIFGHSLISHVYRMMSQVGLITCITACQNYPQCFSLNFKYTYQLCELNNASRLSAEPKYFVYSSDTVYLDNLHRPYRPCDNSPCMNDGVCISTDFYPGFKCACKEGFFGPVCEDSVSPTDCSAPYRPLGMKDGNITDGQITASSEVPGFQAFKARFDGSSCWRSAKSSLGEYLEVNFGRKENVKAIKTQADPLQDNWTEKYYLAFSLGLGWKNVTSQLGRVANYKGNTGPNHIITNYLGELSFHATAIRIYPLKWHGRIALRLELYGC</sequence>
<name>A0A3M6TLI2_POCDA</name>
<feature type="domain" description="F5/8 type C" evidence="3">
    <location>
        <begin position="427"/>
        <end position="574"/>
    </location>
</feature>
<evidence type="ECO:0000256" key="2">
    <source>
        <dbReference type="SAM" id="SignalP"/>
    </source>
</evidence>
<evidence type="ECO:0000259" key="4">
    <source>
        <dbReference type="PROSITE" id="PS50026"/>
    </source>
</evidence>
<dbReference type="Gene3D" id="2.60.120.260">
    <property type="entry name" value="Galactose-binding domain-like"/>
    <property type="match status" value="2"/>
</dbReference>
<dbReference type="CDD" id="cd00057">
    <property type="entry name" value="FA58C"/>
    <property type="match status" value="1"/>
</dbReference>
<dbReference type="PROSITE" id="PS50022">
    <property type="entry name" value="FA58C_3"/>
    <property type="match status" value="2"/>
</dbReference>
<dbReference type="Proteomes" id="UP000275408">
    <property type="component" value="Unassembled WGS sequence"/>
</dbReference>
<dbReference type="InterPro" id="IPR003609">
    <property type="entry name" value="Pan_app"/>
</dbReference>
<dbReference type="PROSITE" id="PS50026">
    <property type="entry name" value="EGF_3"/>
    <property type="match status" value="2"/>
</dbReference>
<keyword evidence="2" id="KW-0732">Signal</keyword>
<evidence type="ECO:0000313" key="7">
    <source>
        <dbReference type="Proteomes" id="UP000275408"/>
    </source>
</evidence>
<reference evidence="6 7" key="1">
    <citation type="journal article" date="2018" name="Sci. Rep.">
        <title>Comparative analysis of the Pocillopora damicornis genome highlights role of immune system in coral evolution.</title>
        <authorList>
            <person name="Cunning R."/>
            <person name="Bay R.A."/>
            <person name="Gillette P."/>
            <person name="Baker A.C."/>
            <person name="Traylor-Knowles N."/>
        </authorList>
    </citation>
    <scope>NUCLEOTIDE SEQUENCE [LARGE SCALE GENOMIC DNA]</scope>
    <source>
        <strain evidence="6">RSMAS</strain>
        <tissue evidence="6">Whole animal</tissue>
    </source>
</reference>
<dbReference type="PANTHER" id="PTHR24543">
    <property type="entry name" value="MULTICOPPER OXIDASE-RELATED"/>
    <property type="match status" value="1"/>
</dbReference>
<keyword evidence="7" id="KW-1185">Reference proteome</keyword>
<dbReference type="PROSITE" id="PS00022">
    <property type="entry name" value="EGF_1"/>
    <property type="match status" value="2"/>
</dbReference>
<accession>A0A3M6TLI2</accession>
<evidence type="ECO:0008006" key="8">
    <source>
        <dbReference type="Google" id="ProtNLM"/>
    </source>
</evidence>
<dbReference type="AlphaFoldDB" id="A0A3M6TLI2"/>
<dbReference type="CDD" id="cd01099">
    <property type="entry name" value="PAN_AP_HGF"/>
    <property type="match status" value="1"/>
</dbReference>
<dbReference type="InterPro" id="IPR000421">
    <property type="entry name" value="FA58C"/>
</dbReference>
<feature type="disulfide bond" evidence="1">
    <location>
        <begin position="133"/>
        <end position="142"/>
    </location>
</feature>
<dbReference type="SUPFAM" id="SSF57196">
    <property type="entry name" value="EGF/Laminin"/>
    <property type="match status" value="2"/>
</dbReference>
<feature type="domain" description="F5/8 type C" evidence="3">
    <location>
        <begin position="145"/>
        <end position="238"/>
    </location>
</feature>
<dbReference type="OrthoDB" id="9973968at2759"/>
<dbReference type="SMART" id="SM00181">
    <property type="entry name" value="EGF"/>
    <property type="match status" value="2"/>
</dbReference>
<evidence type="ECO:0000313" key="6">
    <source>
        <dbReference type="EMBL" id="RMX42104.1"/>
    </source>
</evidence>
<organism evidence="6 7">
    <name type="scientific">Pocillopora damicornis</name>
    <name type="common">Cauliflower coral</name>
    <name type="synonym">Millepora damicornis</name>
    <dbReference type="NCBI Taxonomy" id="46731"/>
    <lineage>
        <taxon>Eukaryota</taxon>
        <taxon>Metazoa</taxon>
        <taxon>Cnidaria</taxon>
        <taxon>Anthozoa</taxon>
        <taxon>Hexacorallia</taxon>
        <taxon>Scleractinia</taxon>
        <taxon>Astrocoeniina</taxon>
        <taxon>Pocilloporidae</taxon>
        <taxon>Pocillopora</taxon>
    </lineage>
</organism>
<dbReference type="SMART" id="SM00231">
    <property type="entry name" value="FA58C"/>
    <property type="match status" value="1"/>
</dbReference>
<dbReference type="PROSITE" id="PS01186">
    <property type="entry name" value="EGF_2"/>
    <property type="match status" value="1"/>
</dbReference>
<evidence type="ECO:0000256" key="1">
    <source>
        <dbReference type="PROSITE-ProRule" id="PRU00076"/>
    </source>
</evidence>
<dbReference type="Pfam" id="PF00754">
    <property type="entry name" value="F5_F8_type_C"/>
    <property type="match status" value="2"/>
</dbReference>